<dbReference type="OrthoDB" id="9805924at2"/>
<sequence>MQKFVRAATVEDLDFIYSSLQEDLKEQGVLHRFSYSKEDFRKAIFCDNPLAFFLILIMNEQRAGFVNYTMDNRNFTVNFPSKNLYINDLYVKKSYRRMKGATLLMEKIKEIAIKNSCGRIEGFVLADNTVSLAFYQKYMRAKIISDGLHYMRLEVNPSSNAPT</sequence>
<dbReference type="InterPro" id="IPR000182">
    <property type="entry name" value="GNAT_dom"/>
</dbReference>
<keyword evidence="2 4" id="KW-0012">Acyltransferase</keyword>
<evidence type="ECO:0000256" key="2">
    <source>
        <dbReference type="ARBA" id="ARBA00023315"/>
    </source>
</evidence>
<dbReference type="InterPro" id="IPR016181">
    <property type="entry name" value="Acyl_CoA_acyltransferase"/>
</dbReference>
<keyword evidence="5" id="KW-1185">Reference proteome</keyword>
<feature type="domain" description="N-acetyltransferase" evidence="3">
    <location>
        <begin position="3"/>
        <end position="156"/>
    </location>
</feature>
<dbReference type="PATRIC" id="fig|45070.6.peg.2470"/>
<dbReference type="Proteomes" id="UP000054725">
    <property type="component" value="Unassembled WGS sequence"/>
</dbReference>
<dbReference type="PROSITE" id="PS51186">
    <property type="entry name" value="GNAT"/>
    <property type="match status" value="1"/>
</dbReference>
<dbReference type="EMBL" id="LNYO01000023">
    <property type="protein sequence ID" value="KTD33592.1"/>
    <property type="molecule type" value="Genomic_DNA"/>
</dbReference>
<evidence type="ECO:0000259" key="3">
    <source>
        <dbReference type="PROSITE" id="PS51186"/>
    </source>
</evidence>
<organism evidence="4 5">
    <name type="scientific">Legionella nautarum</name>
    <dbReference type="NCBI Taxonomy" id="45070"/>
    <lineage>
        <taxon>Bacteria</taxon>
        <taxon>Pseudomonadati</taxon>
        <taxon>Pseudomonadota</taxon>
        <taxon>Gammaproteobacteria</taxon>
        <taxon>Legionellales</taxon>
        <taxon>Legionellaceae</taxon>
        <taxon>Legionella</taxon>
    </lineage>
</organism>
<gene>
    <name evidence="4" type="primary">ats</name>
    <name evidence="4" type="ORF">Lnau_2343</name>
</gene>
<dbReference type="PANTHER" id="PTHR10545:SF29">
    <property type="entry name" value="GH14572P-RELATED"/>
    <property type="match status" value="1"/>
</dbReference>
<keyword evidence="1 4" id="KW-0808">Transferase</keyword>
<dbReference type="GO" id="GO:0004145">
    <property type="term" value="F:diamine N-acetyltransferase activity"/>
    <property type="evidence" value="ECO:0007669"/>
    <property type="project" value="UniProtKB-EC"/>
</dbReference>
<evidence type="ECO:0000313" key="4">
    <source>
        <dbReference type="EMBL" id="KTD33592.1"/>
    </source>
</evidence>
<dbReference type="SUPFAM" id="SSF55729">
    <property type="entry name" value="Acyl-CoA N-acyltransferases (Nat)"/>
    <property type="match status" value="1"/>
</dbReference>
<proteinExistence type="predicted"/>
<accession>A0A0W0WMQ2</accession>
<protein>
    <submittedName>
        <fullName evidence="4">N-acetyltransferase ats1</fullName>
        <ecNumber evidence="4">2.3.1.57</ecNumber>
    </submittedName>
</protein>
<evidence type="ECO:0000256" key="1">
    <source>
        <dbReference type="ARBA" id="ARBA00022679"/>
    </source>
</evidence>
<dbReference type="AlphaFoldDB" id="A0A0W0WMQ2"/>
<evidence type="ECO:0000313" key="5">
    <source>
        <dbReference type="Proteomes" id="UP000054725"/>
    </source>
</evidence>
<name>A0A0W0WMQ2_9GAMM</name>
<dbReference type="InterPro" id="IPR051016">
    <property type="entry name" value="Diverse_Substrate_AcTransf"/>
</dbReference>
<dbReference type="Gene3D" id="3.40.630.30">
    <property type="match status" value="1"/>
</dbReference>
<dbReference type="CDD" id="cd04301">
    <property type="entry name" value="NAT_SF"/>
    <property type="match status" value="1"/>
</dbReference>
<dbReference type="PANTHER" id="PTHR10545">
    <property type="entry name" value="DIAMINE N-ACETYLTRANSFERASE"/>
    <property type="match status" value="1"/>
</dbReference>
<dbReference type="EC" id="2.3.1.57" evidence="4"/>
<reference evidence="4 5" key="1">
    <citation type="submission" date="2015-11" db="EMBL/GenBank/DDBJ databases">
        <title>Genomic analysis of 38 Legionella species identifies large and diverse effector repertoires.</title>
        <authorList>
            <person name="Burstein D."/>
            <person name="Amaro F."/>
            <person name="Zusman T."/>
            <person name="Lifshitz Z."/>
            <person name="Cohen O."/>
            <person name="Gilbert J.A."/>
            <person name="Pupko T."/>
            <person name="Shuman H.A."/>
            <person name="Segal G."/>
        </authorList>
    </citation>
    <scope>NUCLEOTIDE SEQUENCE [LARGE SCALE GENOMIC DNA]</scope>
    <source>
        <strain evidence="4 5">ATCC 49506</strain>
    </source>
</reference>
<comment type="caution">
    <text evidence="4">The sequence shown here is derived from an EMBL/GenBank/DDBJ whole genome shotgun (WGS) entry which is preliminary data.</text>
</comment>
<dbReference type="Pfam" id="PF00583">
    <property type="entry name" value="Acetyltransf_1"/>
    <property type="match status" value="1"/>
</dbReference>
<dbReference type="RefSeq" id="WP_058505345.1">
    <property type="nucleotide sequence ID" value="NZ_CAAAIF010000005.1"/>
</dbReference>